<keyword evidence="1" id="KW-0812">Transmembrane</keyword>
<comment type="caution">
    <text evidence="2">The sequence shown here is derived from an EMBL/GenBank/DDBJ whole genome shotgun (WGS) entry which is preliminary data.</text>
</comment>
<evidence type="ECO:0000256" key="1">
    <source>
        <dbReference type="SAM" id="Phobius"/>
    </source>
</evidence>
<organism evidence="2 3">
    <name type="scientific">Desulfocucumis palustris</name>
    <dbReference type="NCBI Taxonomy" id="1898651"/>
    <lineage>
        <taxon>Bacteria</taxon>
        <taxon>Bacillati</taxon>
        <taxon>Bacillota</taxon>
        <taxon>Clostridia</taxon>
        <taxon>Eubacteriales</taxon>
        <taxon>Desulfocucumaceae</taxon>
        <taxon>Desulfocucumis</taxon>
    </lineage>
</organism>
<proteinExistence type="predicted"/>
<keyword evidence="1" id="KW-1133">Transmembrane helix</keyword>
<feature type="transmembrane region" description="Helical" evidence="1">
    <location>
        <begin position="26"/>
        <end position="48"/>
    </location>
</feature>
<dbReference type="Proteomes" id="UP000239549">
    <property type="component" value="Unassembled WGS sequence"/>
</dbReference>
<keyword evidence="1" id="KW-0472">Membrane</keyword>
<dbReference type="AlphaFoldDB" id="A0A2L2XC78"/>
<sequence>MKFATVISNKIIPPLRRIFSASFPKTFIFLHYLINTVCACFAASGFAVT</sequence>
<accession>A0A2L2XC78</accession>
<name>A0A2L2XC78_9FIRM</name>
<keyword evidence="3" id="KW-1185">Reference proteome</keyword>
<evidence type="ECO:0000313" key="2">
    <source>
        <dbReference type="EMBL" id="GBF31826.1"/>
    </source>
</evidence>
<evidence type="ECO:0000313" key="3">
    <source>
        <dbReference type="Proteomes" id="UP000239549"/>
    </source>
</evidence>
<gene>
    <name evidence="2" type="ORF">DCCM_0010</name>
</gene>
<dbReference type="EMBL" id="BFAV01000002">
    <property type="protein sequence ID" value="GBF31826.1"/>
    <property type="molecule type" value="Genomic_DNA"/>
</dbReference>
<reference evidence="3" key="1">
    <citation type="submission" date="2018-02" db="EMBL/GenBank/DDBJ databases">
        <title>Genome sequence of Desulfocucumis palustris strain NAW-5.</title>
        <authorList>
            <person name="Watanabe M."/>
            <person name="Kojima H."/>
            <person name="Fukui M."/>
        </authorList>
    </citation>
    <scope>NUCLEOTIDE SEQUENCE [LARGE SCALE GENOMIC DNA]</scope>
    <source>
        <strain evidence="3">NAW-5</strain>
    </source>
</reference>
<protein>
    <submittedName>
        <fullName evidence="2">Uncharacterized protein</fullName>
    </submittedName>
</protein>